<gene>
    <name evidence="2" type="ORF">FDK22_12965</name>
</gene>
<keyword evidence="3" id="KW-1185">Reference proteome</keyword>
<protein>
    <submittedName>
        <fullName evidence="2">Uncharacterized protein</fullName>
    </submittedName>
</protein>
<feature type="chain" id="PRO_5024376186" evidence="1">
    <location>
        <begin position="20"/>
        <end position="121"/>
    </location>
</feature>
<evidence type="ECO:0000256" key="1">
    <source>
        <dbReference type="SAM" id="SignalP"/>
    </source>
</evidence>
<sequence>MKKLSFLLLLISATSLFSADSNSIKHFGFSGIFGYAGETIIHDYESISQTEKVLYGTAIGSIPGLAKELTDKKFDNEDMAFNVLGALTGSLLSNYLNNNVFVTMEHNSKKKSNKLLVSMKF</sequence>
<evidence type="ECO:0000313" key="3">
    <source>
        <dbReference type="Proteomes" id="UP000308901"/>
    </source>
</evidence>
<feature type="signal peptide" evidence="1">
    <location>
        <begin position="1"/>
        <end position="19"/>
    </location>
</feature>
<name>A0A5R8XYI2_9BACT</name>
<proteinExistence type="predicted"/>
<reference evidence="2 3" key="1">
    <citation type="submission" date="2019-05" db="EMBL/GenBank/DDBJ databases">
        <title>Arcobacter sp. nov., isolated from sea sediment.</title>
        <authorList>
            <person name="Kim W."/>
        </authorList>
    </citation>
    <scope>NUCLEOTIDE SEQUENCE [LARGE SCALE GENOMIC DNA]</scope>
    <source>
        <strain evidence="2 3">CAU 1517</strain>
    </source>
</reference>
<dbReference type="EMBL" id="VANU01000006">
    <property type="protein sequence ID" value="TLP36178.1"/>
    <property type="molecule type" value="Genomic_DNA"/>
</dbReference>
<accession>A0A5R8XYI2</accession>
<comment type="caution">
    <text evidence="2">The sequence shown here is derived from an EMBL/GenBank/DDBJ whole genome shotgun (WGS) entry which is preliminary data.</text>
</comment>
<organism evidence="2 3">
    <name type="scientific">Arcobacter arenosus</name>
    <dbReference type="NCBI Taxonomy" id="2576037"/>
    <lineage>
        <taxon>Bacteria</taxon>
        <taxon>Pseudomonadati</taxon>
        <taxon>Campylobacterota</taxon>
        <taxon>Epsilonproteobacteria</taxon>
        <taxon>Campylobacterales</taxon>
        <taxon>Arcobacteraceae</taxon>
        <taxon>Arcobacter</taxon>
    </lineage>
</organism>
<keyword evidence="1" id="KW-0732">Signal</keyword>
<dbReference type="AlphaFoldDB" id="A0A5R8XYI2"/>
<dbReference type="RefSeq" id="WP_138153408.1">
    <property type="nucleotide sequence ID" value="NZ_VANU01000006.1"/>
</dbReference>
<dbReference type="Proteomes" id="UP000308901">
    <property type="component" value="Unassembled WGS sequence"/>
</dbReference>
<evidence type="ECO:0000313" key="2">
    <source>
        <dbReference type="EMBL" id="TLP36178.1"/>
    </source>
</evidence>
<dbReference type="OrthoDB" id="5366135at2"/>